<dbReference type="NCBIfam" id="TIGR00254">
    <property type="entry name" value="GGDEF"/>
    <property type="match status" value="1"/>
</dbReference>
<feature type="domain" description="PAS" evidence="6">
    <location>
        <begin position="367"/>
        <end position="439"/>
    </location>
</feature>
<evidence type="ECO:0000256" key="3">
    <source>
        <dbReference type="ARBA" id="ARBA00023004"/>
    </source>
</evidence>
<dbReference type="PROSITE" id="PS50113">
    <property type="entry name" value="PAC"/>
    <property type="match status" value="1"/>
</dbReference>
<dbReference type="NCBIfam" id="NF033749">
    <property type="entry name" value="bact_hemeryth"/>
    <property type="match status" value="1"/>
</dbReference>
<sequence length="800" mass="90883">MLATEEVVQSKQQDSAHMNPQISSSNSPRFAPGPILVFAGFIFATMLTGNMLFVYMRDGVRLEAQRSIAEVGALKANQINDWLDDHQTDAGMLSGNAHLLNEARLWMREGAHDDARRTQLLGRFQEFINLLHYQAVVMYDASGHVLLSTGEHVPDAREMAKEARAVAASCQRKFIDLHQYQEESRAIRLGFMSPLLADGTCFGAIYLVEDPARYLFPLIHYWPNESETAETQLVRKDGDQVLFLDQLRYRPEPPLAFRLPLDTQQASAIALRGKQGLLENAQNYRGKSVLAYATTISGTPWMLISKVDEDEAYRLVNRMERTAGVLVLFVFCLIGTWFWQWRRRVLAEAETAVLNQRVIADGLRMEGEKRFRTIFELTSLPMVRNSLTGEFIEVNEAWCKLFGYNREEVLSQHLTWQQLTHPDDLGPSNSMMKKMLAGEMADYKVEKRYHHKDGKVLWASVQVTLVRNEKGEPEFTIGTIQDITERKQAEKMINFMAYHDRLTGLPNRALLFDRLSQAMSQAKRDGKSVALLFADLDGFKAVNDRYGHEAGDNVLKMAAQRFLACVREVDTVARFGGDEFAIILGNLDDPQQARGVAEKVVRAFAQSMALTDGSECNVGASVGISVYPENGSAMDSLMTAADQAMYESKRIGKNSYTFYQAKTSLKDDPIWFRIEDSHLVGVEEIDEQHRNLVYMVNRLNDALKRDDSSETILLMFDELQVATKHHFDTESRYMANCDYPERDAHEAEHAQLLNQLQHFKAQFNEGRELLVLQSIKDWLLGHITYSDKKMATYLAQHGVE</sequence>
<keyword evidence="5" id="KW-0812">Transmembrane</keyword>
<evidence type="ECO:0000256" key="2">
    <source>
        <dbReference type="ARBA" id="ARBA00022723"/>
    </source>
</evidence>
<dbReference type="AlphaFoldDB" id="A0A1J5S886"/>
<feature type="compositionally biased region" description="Polar residues" evidence="4">
    <location>
        <begin position="7"/>
        <end position="26"/>
    </location>
</feature>
<feature type="region of interest" description="Disordered" evidence="4">
    <location>
        <begin position="1"/>
        <end position="26"/>
    </location>
</feature>
<organism evidence="9">
    <name type="scientific">mine drainage metagenome</name>
    <dbReference type="NCBI Taxonomy" id="410659"/>
    <lineage>
        <taxon>unclassified sequences</taxon>
        <taxon>metagenomes</taxon>
        <taxon>ecological metagenomes</taxon>
    </lineage>
</organism>
<dbReference type="PROSITE" id="PS50112">
    <property type="entry name" value="PAS"/>
    <property type="match status" value="1"/>
</dbReference>
<dbReference type="SMART" id="SM00267">
    <property type="entry name" value="GGDEF"/>
    <property type="match status" value="1"/>
</dbReference>
<evidence type="ECO:0000259" key="8">
    <source>
        <dbReference type="PROSITE" id="PS50887"/>
    </source>
</evidence>
<name>A0A1J5S886_9ZZZZ</name>
<dbReference type="EC" id="2.7.7.65" evidence="9"/>
<dbReference type="GO" id="GO:0052621">
    <property type="term" value="F:diguanylate cyclase activity"/>
    <property type="evidence" value="ECO:0007669"/>
    <property type="project" value="UniProtKB-EC"/>
</dbReference>
<gene>
    <name evidence="9" type="primary">yegE_15</name>
    <name evidence="9" type="ORF">GALL_131070</name>
</gene>
<feature type="domain" description="GGDEF" evidence="8">
    <location>
        <begin position="527"/>
        <end position="661"/>
    </location>
</feature>
<dbReference type="CDD" id="cd00130">
    <property type="entry name" value="PAS"/>
    <property type="match status" value="1"/>
</dbReference>
<dbReference type="NCBIfam" id="TIGR00229">
    <property type="entry name" value="sensory_box"/>
    <property type="match status" value="1"/>
</dbReference>
<dbReference type="InterPro" id="IPR000160">
    <property type="entry name" value="GGDEF_dom"/>
</dbReference>
<accession>A0A1J5S886</accession>
<dbReference type="InterPro" id="IPR000700">
    <property type="entry name" value="PAS-assoc_C"/>
</dbReference>
<feature type="transmembrane region" description="Helical" evidence="5">
    <location>
        <begin position="35"/>
        <end position="56"/>
    </location>
</feature>
<keyword evidence="5" id="KW-0472">Membrane</keyword>
<dbReference type="CDD" id="cd01949">
    <property type="entry name" value="GGDEF"/>
    <property type="match status" value="1"/>
</dbReference>
<evidence type="ECO:0000259" key="7">
    <source>
        <dbReference type="PROSITE" id="PS50113"/>
    </source>
</evidence>
<dbReference type="PANTHER" id="PTHR46663:SF3">
    <property type="entry name" value="SLL0267 PROTEIN"/>
    <property type="match status" value="1"/>
</dbReference>
<dbReference type="PANTHER" id="PTHR46663">
    <property type="entry name" value="DIGUANYLATE CYCLASE DGCT-RELATED"/>
    <property type="match status" value="1"/>
</dbReference>
<feature type="transmembrane region" description="Helical" evidence="5">
    <location>
        <begin position="323"/>
        <end position="341"/>
    </location>
</feature>
<comment type="caution">
    <text evidence="9">The sequence shown here is derived from an EMBL/GenBank/DDBJ whole genome shotgun (WGS) entry which is preliminary data.</text>
</comment>
<dbReference type="SUPFAM" id="SSF55785">
    <property type="entry name" value="PYP-like sensor domain (PAS domain)"/>
    <property type="match status" value="1"/>
</dbReference>
<keyword evidence="2" id="KW-0479">Metal-binding</keyword>
<dbReference type="InterPro" id="IPR035965">
    <property type="entry name" value="PAS-like_dom_sf"/>
</dbReference>
<keyword evidence="9" id="KW-0808">Transferase</keyword>
<dbReference type="CDD" id="cd18774">
    <property type="entry name" value="PDC2_HK_sensor"/>
    <property type="match status" value="1"/>
</dbReference>
<dbReference type="Gene3D" id="3.30.70.270">
    <property type="match status" value="1"/>
</dbReference>
<dbReference type="SMART" id="SM00091">
    <property type="entry name" value="PAS"/>
    <property type="match status" value="1"/>
</dbReference>
<dbReference type="EMBL" id="MLJW01000055">
    <property type="protein sequence ID" value="OIR04721.1"/>
    <property type="molecule type" value="Genomic_DNA"/>
</dbReference>
<evidence type="ECO:0000256" key="1">
    <source>
        <dbReference type="ARBA" id="ARBA00010587"/>
    </source>
</evidence>
<keyword evidence="3" id="KW-0408">Iron</keyword>
<dbReference type="PROSITE" id="PS50887">
    <property type="entry name" value="GGDEF"/>
    <property type="match status" value="1"/>
</dbReference>
<evidence type="ECO:0000259" key="6">
    <source>
        <dbReference type="PROSITE" id="PS50112"/>
    </source>
</evidence>
<dbReference type="SUPFAM" id="SSF55073">
    <property type="entry name" value="Nucleotide cyclase"/>
    <property type="match status" value="1"/>
</dbReference>
<feature type="domain" description="PAC" evidence="7">
    <location>
        <begin position="443"/>
        <end position="495"/>
    </location>
</feature>
<dbReference type="GO" id="GO:0046872">
    <property type="term" value="F:metal ion binding"/>
    <property type="evidence" value="ECO:0007669"/>
    <property type="project" value="UniProtKB-KW"/>
</dbReference>
<keyword evidence="9" id="KW-0548">Nucleotidyltransferase</keyword>
<dbReference type="InterPro" id="IPR052163">
    <property type="entry name" value="DGC-Regulatory_Protein"/>
</dbReference>
<comment type="similarity">
    <text evidence="1">Belongs to the hemerythrin family.</text>
</comment>
<dbReference type="Gene3D" id="3.30.450.20">
    <property type="entry name" value="PAS domain"/>
    <property type="match status" value="1"/>
</dbReference>
<dbReference type="SMART" id="SM00086">
    <property type="entry name" value="PAC"/>
    <property type="match status" value="1"/>
</dbReference>
<dbReference type="Pfam" id="PF08447">
    <property type="entry name" value="PAS_3"/>
    <property type="match status" value="1"/>
</dbReference>
<dbReference type="InterPro" id="IPR035938">
    <property type="entry name" value="Hemerythrin-like_sf"/>
</dbReference>
<dbReference type="InterPro" id="IPR043128">
    <property type="entry name" value="Rev_trsase/Diguanyl_cyclase"/>
</dbReference>
<dbReference type="CDD" id="cd12107">
    <property type="entry name" value="Hemerythrin"/>
    <property type="match status" value="1"/>
</dbReference>
<dbReference type="InterPro" id="IPR001610">
    <property type="entry name" value="PAC"/>
</dbReference>
<evidence type="ECO:0000256" key="4">
    <source>
        <dbReference type="SAM" id="MobiDB-lite"/>
    </source>
</evidence>
<dbReference type="Pfam" id="PF01814">
    <property type="entry name" value="Hemerythrin"/>
    <property type="match status" value="1"/>
</dbReference>
<dbReference type="InterPro" id="IPR013655">
    <property type="entry name" value="PAS_fold_3"/>
</dbReference>
<dbReference type="NCBIfam" id="TIGR02481">
    <property type="entry name" value="hemeryth_dom"/>
    <property type="match status" value="1"/>
</dbReference>
<dbReference type="InterPro" id="IPR012312">
    <property type="entry name" value="Hemerythrin-like"/>
</dbReference>
<evidence type="ECO:0000256" key="5">
    <source>
        <dbReference type="SAM" id="Phobius"/>
    </source>
</evidence>
<proteinExistence type="inferred from homology"/>
<dbReference type="InterPro" id="IPR029787">
    <property type="entry name" value="Nucleotide_cyclase"/>
</dbReference>
<dbReference type="InterPro" id="IPR012827">
    <property type="entry name" value="Hemerythrin_metal-bd"/>
</dbReference>
<keyword evidence="5" id="KW-1133">Transmembrane helix</keyword>
<protein>
    <submittedName>
        <fullName evidence="9">Putative diguanylate cyclase YegE</fullName>
        <ecNumber evidence="9">2.7.7.65</ecNumber>
    </submittedName>
</protein>
<dbReference type="FunFam" id="3.30.70.270:FF:000001">
    <property type="entry name" value="Diguanylate cyclase domain protein"/>
    <property type="match status" value="1"/>
</dbReference>
<dbReference type="SUPFAM" id="SSF47188">
    <property type="entry name" value="Hemerythrin-like"/>
    <property type="match status" value="1"/>
</dbReference>
<dbReference type="Pfam" id="PF00990">
    <property type="entry name" value="GGDEF"/>
    <property type="match status" value="1"/>
</dbReference>
<evidence type="ECO:0000313" key="9">
    <source>
        <dbReference type="EMBL" id="OIR04721.1"/>
    </source>
</evidence>
<dbReference type="Gene3D" id="1.20.120.50">
    <property type="entry name" value="Hemerythrin-like"/>
    <property type="match status" value="1"/>
</dbReference>
<reference evidence="9" key="1">
    <citation type="submission" date="2016-10" db="EMBL/GenBank/DDBJ databases">
        <title>Sequence of Gallionella enrichment culture.</title>
        <authorList>
            <person name="Poehlein A."/>
            <person name="Muehling M."/>
            <person name="Daniel R."/>
        </authorList>
    </citation>
    <scope>NUCLEOTIDE SEQUENCE</scope>
</reference>
<dbReference type="InterPro" id="IPR000014">
    <property type="entry name" value="PAS"/>
</dbReference>